<dbReference type="OrthoDB" id="690068at2759"/>
<dbReference type="GO" id="GO:0046983">
    <property type="term" value="F:protein dimerization activity"/>
    <property type="evidence" value="ECO:0007669"/>
    <property type="project" value="InterPro"/>
</dbReference>
<evidence type="ECO:0000313" key="5">
    <source>
        <dbReference type="EMBL" id="KAG8064489.1"/>
    </source>
</evidence>
<organism evidence="5 6">
    <name type="scientific">Zizania palustris</name>
    <name type="common">Northern wild rice</name>
    <dbReference type="NCBI Taxonomy" id="103762"/>
    <lineage>
        <taxon>Eukaryota</taxon>
        <taxon>Viridiplantae</taxon>
        <taxon>Streptophyta</taxon>
        <taxon>Embryophyta</taxon>
        <taxon>Tracheophyta</taxon>
        <taxon>Spermatophyta</taxon>
        <taxon>Magnoliopsida</taxon>
        <taxon>Liliopsida</taxon>
        <taxon>Poales</taxon>
        <taxon>Poaceae</taxon>
        <taxon>BOP clade</taxon>
        <taxon>Oryzoideae</taxon>
        <taxon>Oryzeae</taxon>
        <taxon>Zizaniinae</taxon>
        <taxon>Zizania</taxon>
    </lineage>
</organism>
<feature type="region of interest" description="Disordered" evidence="3">
    <location>
        <begin position="1"/>
        <end position="117"/>
    </location>
</feature>
<dbReference type="PANTHER" id="PTHR46772:SF8">
    <property type="entry name" value="TRANSCRIPTION FACTOR BHLH95"/>
    <property type="match status" value="1"/>
</dbReference>
<feature type="compositionally biased region" description="Gly residues" evidence="3">
    <location>
        <begin position="85"/>
        <end position="97"/>
    </location>
</feature>
<dbReference type="Proteomes" id="UP000729402">
    <property type="component" value="Unassembled WGS sequence"/>
</dbReference>
<evidence type="ECO:0000256" key="1">
    <source>
        <dbReference type="ARBA" id="ARBA00023015"/>
    </source>
</evidence>
<dbReference type="PANTHER" id="PTHR46772">
    <property type="entry name" value="BHLH DOMAIN-CONTAINING PROTEIN"/>
    <property type="match status" value="1"/>
</dbReference>
<dbReference type="EMBL" id="JAAALK010000285">
    <property type="protein sequence ID" value="KAG8064489.1"/>
    <property type="molecule type" value="Genomic_DNA"/>
</dbReference>
<name>A0A8J5VYI0_ZIZPA</name>
<evidence type="ECO:0000256" key="2">
    <source>
        <dbReference type="ARBA" id="ARBA00023163"/>
    </source>
</evidence>
<feature type="domain" description="BHLH" evidence="4">
    <location>
        <begin position="144"/>
        <end position="194"/>
    </location>
</feature>
<sequence length="379" mass="39613">MSQEGGNLPQDAQEIHGRTASTITPDTPVGEPAKMSCSNSSSSSGKTLVTGDENNNAVSKPAASLVVNGDVAETEGKGKSVVVEGEGGGAAGGGDGSNNGTSESVKSKLSSSDDEGDDELRDLVAAAAAGGGSSGDVKEKDAAVVHALHVWTERERRKKMKTMFHRLQTLLPRLPEKSDKVTIVDEAISYIKTLQGAIQRLERLKMERDLEQQLAATVANGATGEGSTPAPPPAGASMTTPLPLPVVTRESTLADLVHGWNNAAQDAAAGGGQQQLAAPAVTPPPLQTWSGRNMSVSITGDDAFLTLSLPRRQELVTTVLSVLEKHHIDVVTATVMTEQDSCLFSLHVQLDPAGCSSETLTSEDKYKLAVSELMLWLSN</sequence>
<dbReference type="SMART" id="SM00353">
    <property type="entry name" value="HLH"/>
    <property type="match status" value="1"/>
</dbReference>
<proteinExistence type="predicted"/>
<keyword evidence="6" id="KW-1185">Reference proteome</keyword>
<feature type="region of interest" description="Disordered" evidence="3">
    <location>
        <begin position="218"/>
        <end position="241"/>
    </location>
</feature>
<evidence type="ECO:0000256" key="3">
    <source>
        <dbReference type="SAM" id="MobiDB-lite"/>
    </source>
</evidence>
<keyword evidence="2" id="KW-0804">Transcription</keyword>
<accession>A0A8J5VYI0</accession>
<evidence type="ECO:0000259" key="4">
    <source>
        <dbReference type="PROSITE" id="PS50888"/>
    </source>
</evidence>
<gene>
    <name evidence="5" type="ORF">GUJ93_ZPchr0004g38352</name>
</gene>
<dbReference type="InterPro" id="IPR045239">
    <property type="entry name" value="bHLH95_bHLH"/>
</dbReference>
<dbReference type="InterPro" id="IPR044278">
    <property type="entry name" value="BHLH95-like"/>
</dbReference>
<dbReference type="InterPro" id="IPR011598">
    <property type="entry name" value="bHLH_dom"/>
</dbReference>
<comment type="caution">
    <text evidence="5">The sequence shown here is derived from an EMBL/GenBank/DDBJ whole genome shotgun (WGS) entry which is preliminary data.</text>
</comment>
<dbReference type="CDD" id="cd11393">
    <property type="entry name" value="bHLH_AtbHLH_like"/>
    <property type="match status" value="1"/>
</dbReference>
<reference evidence="5" key="1">
    <citation type="journal article" date="2021" name="bioRxiv">
        <title>Whole Genome Assembly and Annotation of Northern Wild Rice, Zizania palustris L., Supports a Whole Genome Duplication in the Zizania Genus.</title>
        <authorList>
            <person name="Haas M."/>
            <person name="Kono T."/>
            <person name="Macchietto M."/>
            <person name="Millas R."/>
            <person name="McGilp L."/>
            <person name="Shao M."/>
            <person name="Duquette J."/>
            <person name="Hirsch C.N."/>
            <person name="Kimball J."/>
        </authorList>
    </citation>
    <scope>NUCLEOTIDE SEQUENCE</scope>
    <source>
        <tissue evidence="5">Fresh leaf tissue</tissue>
    </source>
</reference>
<dbReference type="AlphaFoldDB" id="A0A8J5VYI0"/>
<evidence type="ECO:0000313" key="6">
    <source>
        <dbReference type="Proteomes" id="UP000729402"/>
    </source>
</evidence>
<dbReference type="PROSITE" id="PS50888">
    <property type="entry name" value="BHLH"/>
    <property type="match status" value="1"/>
</dbReference>
<keyword evidence="1" id="KW-0805">Transcription regulation</keyword>
<protein>
    <recommendedName>
        <fullName evidence="4">BHLH domain-containing protein</fullName>
    </recommendedName>
</protein>
<dbReference type="GO" id="GO:0009960">
    <property type="term" value="P:endosperm development"/>
    <property type="evidence" value="ECO:0007669"/>
    <property type="project" value="InterPro"/>
</dbReference>
<dbReference type="Pfam" id="PF00010">
    <property type="entry name" value="HLH"/>
    <property type="match status" value="1"/>
</dbReference>
<reference evidence="5" key="2">
    <citation type="submission" date="2021-02" db="EMBL/GenBank/DDBJ databases">
        <authorList>
            <person name="Kimball J.A."/>
            <person name="Haas M.W."/>
            <person name="Macchietto M."/>
            <person name="Kono T."/>
            <person name="Duquette J."/>
            <person name="Shao M."/>
        </authorList>
    </citation>
    <scope>NUCLEOTIDE SEQUENCE</scope>
    <source>
        <tissue evidence="5">Fresh leaf tissue</tissue>
    </source>
</reference>
<feature type="compositionally biased region" description="Low complexity" evidence="3">
    <location>
        <begin position="98"/>
        <end position="110"/>
    </location>
</feature>
<dbReference type="GO" id="GO:0003700">
    <property type="term" value="F:DNA-binding transcription factor activity"/>
    <property type="evidence" value="ECO:0007669"/>
    <property type="project" value="InterPro"/>
</dbReference>